<comment type="caution">
    <text evidence="2">The sequence shown here is derived from an EMBL/GenBank/DDBJ whole genome shotgun (WGS) entry which is preliminary data.</text>
</comment>
<dbReference type="EMBL" id="WUWG01000003">
    <property type="protein sequence ID" value="MXU65247.1"/>
    <property type="molecule type" value="Genomic_DNA"/>
</dbReference>
<dbReference type="RefSeq" id="WP_160853551.1">
    <property type="nucleotide sequence ID" value="NZ_WUWG01000003.1"/>
</dbReference>
<dbReference type="AlphaFoldDB" id="A0A6B0TL69"/>
<protein>
    <submittedName>
        <fullName evidence="2">Glycerol acyltransferase</fullName>
    </submittedName>
</protein>
<evidence type="ECO:0000313" key="3">
    <source>
        <dbReference type="Proteomes" id="UP000436016"/>
    </source>
</evidence>
<evidence type="ECO:0000313" key="2">
    <source>
        <dbReference type="EMBL" id="MXU65247.1"/>
    </source>
</evidence>
<evidence type="ECO:0000259" key="1">
    <source>
        <dbReference type="SMART" id="SM00563"/>
    </source>
</evidence>
<dbReference type="SUPFAM" id="SSF69593">
    <property type="entry name" value="Glycerol-3-phosphate (1)-acyltransferase"/>
    <property type="match status" value="1"/>
</dbReference>
<dbReference type="GO" id="GO:0016746">
    <property type="term" value="F:acyltransferase activity"/>
    <property type="evidence" value="ECO:0007669"/>
    <property type="project" value="UniProtKB-KW"/>
</dbReference>
<sequence>MKEVIDTQIRERAPWIERSAPGMGLVRGVLHSLLAYDRTLRIAEGLEPLPAHEIMREMVGRIAHDVEATGLENVPRHGPAMLVCNHPTGIADGIILYALLADLRPDLFFFANVDAVRIMPQLDEIIAPVEWRADRRSHGDNRATLAYARRAFKDGRLGIMFPSGRLAKRRGFRLHERPWMPSAAMLIRKFGMPVVPLHIRARNSALFYFFDLLHPTLRDITLFHEVLNKDRQRFQITAGEAMDGARLPANSAEATDILRRATLSLAGDPAMSMFKPKPRAVATTVLSR</sequence>
<gene>
    <name evidence="2" type="ORF">GSH16_07290</name>
</gene>
<keyword evidence="2" id="KW-0012">Acyltransferase</keyword>
<name>A0A6B0TL69_9RHOB</name>
<feature type="domain" description="Phospholipid/glycerol acyltransferase" evidence="1">
    <location>
        <begin position="80"/>
        <end position="202"/>
    </location>
</feature>
<reference evidence="2 3" key="1">
    <citation type="submission" date="2019-12" db="EMBL/GenBank/DDBJ databases">
        <title>Strain KN286 was isolated from seawater, which was collected from Caroline Seamount in the tropical western Pacific.</title>
        <authorList>
            <person name="Wang Q."/>
        </authorList>
    </citation>
    <scope>NUCLEOTIDE SEQUENCE [LARGE SCALE GENOMIC DNA]</scope>
    <source>
        <strain evidence="2 3">KN286</strain>
    </source>
</reference>
<organism evidence="2 3">
    <name type="scientific">Oceanomicrobium pacificus</name>
    <dbReference type="NCBI Taxonomy" id="2692916"/>
    <lineage>
        <taxon>Bacteria</taxon>
        <taxon>Pseudomonadati</taxon>
        <taxon>Pseudomonadota</taxon>
        <taxon>Alphaproteobacteria</taxon>
        <taxon>Rhodobacterales</taxon>
        <taxon>Paracoccaceae</taxon>
        <taxon>Oceanomicrobium</taxon>
    </lineage>
</organism>
<dbReference type="Pfam" id="PF01553">
    <property type="entry name" value="Acyltransferase"/>
    <property type="match status" value="1"/>
</dbReference>
<accession>A0A6B0TL69</accession>
<keyword evidence="3" id="KW-1185">Reference proteome</keyword>
<dbReference type="Proteomes" id="UP000436016">
    <property type="component" value="Unassembled WGS sequence"/>
</dbReference>
<dbReference type="SMART" id="SM00563">
    <property type="entry name" value="PlsC"/>
    <property type="match status" value="1"/>
</dbReference>
<keyword evidence="2" id="KW-0808">Transferase</keyword>
<dbReference type="InterPro" id="IPR002123">
    <property type="entry name" value="Plipid/glycerol_acylTrfase"/>
</dbReference>
<proteinExistence type="predicted"/>